<proteinExistence type="predicted"/>
<dbReference type="Proteomes" id="UP000244005">
    <property type="component" value="Unassembled WGS sequence"/>
</dbReference>
<protein>
    <submittedName>
        <fullName evidence="1">Uncharacterized protein</fullName>
    </submittedName>
</protein>
<gene>
    <name evidence="1" type="ORF">MARPO_0040s0048</name>
</gene>
<dbReference type="Gramene" id="Mp2g21660.1">
    <property type="protein sequence ID" value="Mp2g21660.1.cds1"/>
    <property type="gene ID" value="Mp2g21660"/>
</dbReference>
<dbReference type="AlphaFoldDB" id="A0A2R6X2R7"/>
<name>A0A2R6X2R7_MARPO</name>
<evidence type="ECO:0000313" key="2">
    <source>
        <dbReference type="Proteomes" id="UP000244005"/>
    </source>
</evidence>
<dbReference type="EMBL" id="KZ772712">
    <property type="protein sequence ID" value="PTQ40366.1"/>
    <property type="molecule type" value="Genomic_DNA"/>
</dbReference>
<organism evidence="1 2">
    <name type="scientific">Marchantia polymorpha</name>
    <name type="common">Common liverwort</name>
    <name type="synonym">Marchantia aquatica</name>
    <dbReference type="NCBI Taxonomy" id="3197"/>
    <lineage>
        <taxon>Eukaryota</taxon>
        <taxon>Viridiplantae</taxon>
        <taxon>Streptophyta</taxon>
        <taxon>Embryophyta</taxon>
        <taxon>Marchantiophyta</taxon>
        <taxon>Marchantiopsida</taxon>
        <taxon>Marchantiidae</taxon>
        <taxon>Marchantiales</taxon>
        <taxon>Marchantiaceae</taxon>
        <taxon>Marchantia</taxon>
    </lineage>
</organism>
<sequence>MLGAFSFAVSRRRAPQCCCQWPWPSMRSGLHFCCVPSDDNTPLRSSGSFRAQSSSSSAQSQTQLEPSAIVCLCLCALTPRTVRDRQRQPEWGEGGVPPQVDRIRSMLQTMLGISDCRTSICAVKWNGVECSAVQCSAGLAGWGEAHWHSRRSTSSSSHSAARCI</sequence>
<accession>A0A2R6X2R7</accession>
<keyword evidence="2" id="KW-1185">Reference proteome</keyword>
<evidence type="ECO:0000313" key="1">
    <source>
        <dbReference type="EMBL" id="PTQ40366.1"/>
    </source>
</evidence>
<reference evidence="2" key="1">
    <citation type="journal article" date="2017" name="Cell">
        <title>Insights into land plant evolution garnered from the Marchantia polymorpha genome.</title>
        <authorList>
            <person name="Bowman J.L."/>
            <person name="Kohchi T."/>
            <person name="Yamato K.T."/>
            <person name="Jenkins J."/>
            <person name="Shu S."/>
            <person name="Ishizaki K."/>
            <person name="Yamaoka S."/>
            <person name="Nishihama R."/>
            <person name="Nakamura Y."/>
            <person name="Berger F."/>
            <person name="Adam C."/>
            <person name="Aki S.S."/>
            <person name="Althoff F."/>
            <person name="Araki T."/>
            <person name="Arteaga-Vazquez M.A."/>
            <person name="Balasubrmanian S."/>
            <person name="Barry K."/>
            <person name="Bauer D."/>
            <person name="Boehm C.R."/>
            <person name="Briginshaw L."/>
            <person name="Caballero-Perez J."/>
            <person name="Catarino B."/>
            <person name="Chen F."/>
            <person name="Chiyoda S."/>
            <person name="Chovatia M."/>
            <person name="Davies K.M."/>
            <person name="Delmans M."/>
            <person name="Demura T."/>
            <person name="Dierschke T."/>
            <person name="Dolan L."/>
            <person name="Dorantes-Acosta A.E."/>
            <person name="Eklund D.M."/>
            <person name="Florent S.N."/>
            <person name="Flores-Sandoval E."/>
            <person name="Fujiyama A."/>
            <person name="Fukuzawa H."/>
            <person name="Galik B."/>
            <person name="Grimanelli D."/>
            <person name="Grimwood J."/>
            <person name="Grossniklaus U."/>
            <person name="Hamada T."/>
            <person name="Haseloff J."/>
            <person name="Hetherington A.J."/>
            <person name="Higo A."/>
            <person name="Hirakawa Y."/>
            <person name="Hundley H.N."/>
            <person name="Ikeda Y."/>
            <person name="Inoue K."/>
            <person name="Inoue S.I."/>
            <person name="Ishida S."/>
            <person name="Jia Q."/>
            <person name="Kakita M."/>
            <person name="Kanazawa T."/>
            <person name="Kawai Y."/>
            <person name="Kawashima T."/>
            <person name="Kennedy M."/>
            <person name="Kinose K."/>
            <person name="Kinoshita T."/>
            <person name="Kohara Y."/>
            <person name="Koide E."/>
            <person name="Komatsu K."/>
            <person name="Kopischke S."/>
            <person name="Kubo M."/>
            <person name="Kyozuka J."/>
            <person name="Lagercrantz U."/>
            <person name="Lin S.S."/>
            <person name="Lindquist E."/>
            <person name="Lipzen A.M."/>
            <person name="Lu C.W."/>
            <person name="De Luna E."/>
            <person name="Martienssen R.A."/>
            <person name="Minamino N."/>
            <person name="Mizutani M."/>
            <person name="Mizutani M."/>
            <person name="Mochizuki N."/>
            <person name="Monte I."/>
            <person name="Mosher R."/>
            <person name="Nagasaki H."/>
            <person name="Nakagami H."/>
            <person name="Naramoto S."/>
            <person name="Nishitani K."/>
            <person name="Ohtani M."/>
            <person name="Okamoto T."/>
            <person name="Okumura M."/>
            <person name="Phillips J."/>
            <person name="Pollak B."/>
            <person name="Reinders A."/>
            <person name="Rovekamp M."/>
            <person name="Sano R."/>
            <person name="Sawa S."/>
            <person name="Schmid M.W."/>
            <person name="Shirakawa M."/>
            <person name="Solano R."/>
            <person name="Spunde A."/>
            <person name="Suetsugu N."/>
            <person name="Sugano S."/>
            <person name="Sugiyama A."/>
            <person name="Sun R."/>
            <person name="Suzuki Y."/>
            <person name="Takenaka M."/>
            <person name="Takezawa D."/>
            <person name="Tomogane H."/>
            <person name="Tsuzuki M."/>
            <person name="Ueda T."/>
            <person name="Umeda M."/>
            <person name="Ward J.M."/>
            <person name="Watanabe Y."/>
            <person name="Yazaki K."/>
            <person name="Yokoyama R."/>
            <person name="Yoshitake Y."/>
            <person name="Yotsui I."/>
            <person name="Zachgo S."/>
            <person name="Schmutz J."/>
        </authorList>
    </citation>
    <scope>NUCLEOTIDE SEQUENCE [LARGE SCALE GENOMIC DNA]</scope>
    <source>
        <strain evidence="2">Tak-1</strain>
    </source>
</reference>